<name>A0A6G3ZUT7_9BACL</name>
<dbReference type="RefSeq" id="WP_163944023.1">
    <property type="nucleotide sequence ID" value="NZ_JAAIKC010000002.1"/>
</dbReference>
<reference evidence="1" key="1">
    <citation type="submission" date="2020-02" db="EMBL/GenBank/DDBJ databases">
        <authorList>
            <person name="Shen X.-R."/>
            <person name="Zhang Y.-X."/>
        </authorList>
    </citation>
    <scope>NUCLEOTIDE SEQUENCE</scope>
    <source>
        <strain evidence="1">SYP-B3998</strain>
    </source>
</reference>
<sequence length="65" mass="7566">MMSRIENYFTDVDLYHCMLFHTPVEVWFDGELEDSGALVEAYTDDVIKVGGVYYLRKLCLIKKIA</sequence>
<protein>
    <submittedName>
        <fullName evidence="1">Uncharacterized protein</fullName>
    </submittedName>
</protein>
<organism evidence="1">
    <name type="scientific">Paenibacillus sp. SYP-B3998</name>
    <dbReference type="NCBI Taxonomy" id="2678564"/>
    <lineage>
        <taxon>Bacteria</taxon>
        <taxon>Bacillati</taxon>
        <taxon>Bacillota</taxon>
        <taxon>Bacilli</taxon>
        <taxon>Bacillales</taxon>
        <taxon>Paenibacillaceae</taxon>
        <taxon>Paenibacillus</taxon>
    </lineage>
</organism>
<dbReference type="AlphaFoldDB" id="A0A6G3ZUT7"/>
<evidence type="ECO:0000313" key="1">
    <source>
        <dbReference type="EMBL" id="NEW05986.1"/>
    </source>
</evidence>
<comment type="caution">
    <text evidence="1">The sequence shown here is derived from an EMBL/GenBank/DDBJ whole genome shotgun (WGS) entry which is preliminary data.</text>
</comment>
<gene>
    <name evidence="1" type="ORF">GK047_08190</name>
</gene>
<dbReference type="EMBL" id="JAAIKC010000002">
    <property type="protein sequence ID" value="NEW05986.1"/>
    <property type="molecule type" value="Genomic_DNA"/>
</dbReference>
<proteinExistence type="predicted"/>
<accession>A0A6G3ZUT7</accession>